<accession>A0ABR0SBE4</accession>
<name>A0ABR0SBE4_9HYPO</name>
<evidence type="ECO:0000256" key="1">
    <source>
        <dbReference type="ARBA" id="ARBA00006547"/>
    </source>
</evidence>
<dbReference type="SUPFAM" id="SSF54001">
    <property type="entry name" value="Cysteine proteinases"/>
    <property type="match status" value="1"/>
</dbReference>
<organism evidence="3 4">
    <name type="scientific">Cladobotryum mycophilum</name>
    <dbReference type="NCBI Taxonomy" id="491253"/>
    <lineage>
        <taxon>Eukaryota</taxon>
        <taxon>Fungi</taxon>
        <taxon>Dikarya</taxon>
        <taxon>Ascomycota</taxon>
        <taxon>Pezizomycotina</taxon>
        <taxon>Sordariomycetes</taxon>
        <taxon>Hypocreomycetidae</taxon>
        <taxon>Hypocreales</taxon>
        <taxon>Hypocreaceae</taxon>
        <taxon>Cladobotryum</taxon>
    </lineage>
</organism>
<keyword evidence="4" id="KW-1185">Reference proteome</keyword>
<evidence type="ECO:0000313" key="3">
    <source>
        <dbReference type="EMBL" id="KAK5989472.1"/>
    </source>
</evidence>
<keyword evidence="2" id="KW-0012">Acyltransferase</keyword>
<comment type="caution">
    <text evidence="3">The sequence shown here is derived from an EMBL/GenBank/DDBJ whole genome shotgun (WGS) entry which is preliminary data.</text>
</comment>
<reference evidence="3 4" key="1">
    <citation type="submission" date="2024-01" db="EMBL/GenBank/DDBJ databases">
        <title>Complete genome of Cladobotryum mycophilum ATHUM6906.</title>
        <authorList>
            <person name="Christinaki A.C."/>
            <person name="Myridakis A.I."/>
            <person name="Kouvelis V.N."/>
        </authorList>
    </citation>
    <scope>NUCLEOTIDE SEQUENCE [LARGE SCALE GENOMIC DNA]</scope>
    <source>
        <strain evidence="3 4">ATHUM6906</strain>
    </source>
</reference>
<evidence type="ECO:0000313" key="4">
    <source>
        <dbReference type="Proteomes" id="UP001338125"/>
    </source>
</evidence>
<evidence type="ECO:0000256" key="2">
    <source>
        <dbReference type="RuleBase" id="RU003452"/>
    </source>
</evidence>
<dbReference type="InterPro" id="IPR053710">
    <property type="entry name" value="Arylamine_NAT_domain_sf"/>
</dbReference>
<proteinExistence type="inferred from homology"/>
<sequence>MATYTQDQLNRYLDHISFPQSKHPSDPLQLLTQLQARHIARVPFESVSLHYSVHRKLSLDLGDLLDKVVVKSRGGYCHEMNYFFGCVMRTLGYEVLHAGGRVNAMGKYTGMSHTINLVTINNQRYLVDVAFGSSEALHPIPLLLHSPTPFPNLLPRRGKLEFRALSHSTSPSTQQLWIYSLQENPSEDWVEQYCFTETELFREDYEINNFYTESHPSSFFVKNVVAMRGIWSEEKGQLEGMMTLFGDEVRRRVGGEMEVVEKLKSEGDRVRALEEYFYIPLDEEERAAIQGHPSEFENVTDHANVRHF</sequence>
<dbReference type="InterPro" id="IPR001447">
    <property type="entry name" value="Arylamine_N-AcTrfase"/>
</dbReference>
<dbReference type="PANTHER" id="PTHR11786:SF0">
    <property type="entry name" value="ARYLAMINE N-ACETYLTRANSFERASE 4-RELATED"/>
    <property type="match status" value="1"/>
</dbReference>
<dbReference type="Pfam" id="PF00797">
    <property type="entry name" value="Acetyltransf_2"/>
    <property type="match status" value="1"/>
</dbReference>
<comment type="similarity">
    <text evidence="1 2">Belongs to the arylamine N-acetyltransferase family.</text>
</comment>
<dbReference type="Proteomes" id="UP001338125">
    <property type="component" value="Unassembled WGS sequence"/>
</dbReference>
<dbReference type="Gene3D" id="3.30.2140.20">
    <property type="match status" value="1"/>
</dbReference>
<gene>
    <name evidence="3" type="ORF">PT974_10994</name>
</gene>
<dbReference type="EMBL" id="JAVFKD010000015">
    <property type="protein sequence ID" value="KAK5989472.1"/>
    <property type="molecule type" value="Genomic_DNA"/>
</dbReference>
<dbReference type="PANTHER" id="PTHR11786">
    <property type="entry name" value="N-HYDROXYARYLAMINE O-ACETYLTRANSFERASE"/>
    <property type="match status" value="1"/>
</dbReference>
<protein>
    <submittedName>
        <fullName evidence="3">Arylamine N-acetyltransferase 1-like protein</fullName>
    </submittedName>
</protein>
<keyword evidence="2" id="KW-0808">Transferase</keyword>
<dbReference type="PRINTS" id="PR01543">
    <property type="entry name" value="ANATRNSFRASE"/>
</dbReference>
<dbReference type="InterPro" id="IPR038765">
    <property type="entry name" value="Papain-like_cys_pep_sf"/>
</dbReference>